<comment type="caution">
    <text evidence="1">The sequence shown here is derived from an EMBL/GenBank/DDBJ whole genome shotgun (WGS) entry which is preliminary data.</text>
</comment>
<dbReference type="AlphaFoldDB" id="X0X295"/>
<dbReference type="InterPro" id="IPR011050">
    <property type="entry name" value="Pectin_lyase_fold/virulence"/>
</dbReference>
<feature type="non-terminal residue" evidence="1">
    <location>
        <position position="1"/>
    </location>
</feature>
<reference evidence="1" key="1">
    <citation type="journal article" date="2014" name="Front. Microbiol.">
        <title>High frequency of phylogenetically diverse reductive dehalogenase-homologous genes in deep subseafloor sedimentary metagenomes.</title>
        <authorList>
            <person name="Kawai M."/>
            <person name="Futagami T."/>
            <person name="Toyoda A."/>
            <person name="Takaki Y."/>
            <person name="Nishi S."/>
            <person name="Hori S."/>
            <person name="Arai W."/>
            <person name="Tsubouchi T."/>
            <person name="Morono Y."/>
            <person name="Uchiyama I."/>
            <person name="Ito T."/>
            <person name="Fujiyama A."/>
            <person name="Inagaki F."/>
            <person name="Takami H."/>
        </authorList>
    </citation>
    <scope>NUCLEOTIDE SEQUENCE</scope>
    <source>
        <strain evidence="1">Expedition CK06-06</strain>
    </source>
</reference>
<dbReference type="EMBL" id="BARS01043225">
    <property type="protein sequence ID" value="GAG37339.1"/>
    <property type="molecule type" value="Genomic_DNA"/>
</dbReference>
<accession>X0X295</accession>
<evidence type="ECO:0008006" key="2">
    <source>
        <dbReference type="Google" id="ProtNLM"/>
    </source>
</evidence>
<dbReference type="Gene3D" id="2.160.20.10">
    <property type="entry name" value="Single-stranded right-handed beta-helix, Pectin lyase-like"/>
    <property type="match status" value="1"/>
</dbReference>
<sequence>GSASRAASRGVIQNNIIEDCGSAVTYYNYTAQEMRNHITRYNLAIDMDNIQSGANGRGFELNGSATPPGLTTGNMFYYNIAINVVDVAFRETRKDVVKFYNNVAYNVGSGIHAGGYENEYYNNGTVEPGSYFLYWRWDSEGGIEEVLYSDYNGYYPNAESTTEFKVLDAVPRQYFYLNFSDYKSQYSGYNWDVNSLVSDPKFLNASGSWNTGSDFQLTADSSWIDAGTDVGLSVDFGGNPIYGTPDIGAWE</sequence>
<feature type="non-terminal residue" evidence="1">
    <location>
        <position position="251"/>
    </location>
</feature>
<dbReference type="SUPFAM" id="SSF51126">
    <property type="entry name" value="Pectin lyase-like"/>
    <property type="match status" value="1"/>
</dbReference>
<proteinExistence type="predicted"/>
<protein>
    <recommendedName>
        <fullName evidence="2">Right handed beta helix domain-containing protein</fullName>
    </recommendedName>
</protein>
<organism evidence="1">
    <name type="scientific">marine sediment metagenome</name>
    <dbReference type="NCBI Taxonomy" id="412755"/>
    <lineage>
        <taxon>unclassified sequences</taxon>
        <taxon>metagenomes</taxon>
        <taxon>ecological metagenomes</taxon>
    </lineage>
</organism>
<gene>
    <name evidence="1" type="ORF">S01H1_65469</name>
</gene>
<name>X0X295_9ZZZZ</name>
<dbReference type="InterPro" id="IPR012334">
    <property type="entry name" value="Pectin_lyas_fold"/>
</dbReference>
<evidence type="ECO:0000313" key="1">
    <source>
        <dbReference type="EMBL" id="GAG37339.1"/>
    </source>
</evidence>